<dbReference type="GO" id="GO:0046872">
    <property type="term" value="F:metal ion binding"/>
    <property type="evidence" value="ECO:0007669"/>
    <property type="project" value="UniProtKB-KW"/>
</dbReference>
<sequence>MKIEQIYTGCLAQGAYYIESKGEVAIIDPLRETQQYVDKATKENAKIKYIFETHFHADFVSGHVDLAKKTGAKIIYGPGAETSYDIHSAKDNEEFKLGDVVIKVLHTPGHTLESSTFLLFDENGKEHAIFSGDTLFLGDVGRPDLAIKSDLTKEDLAAMLYDSLREKIMTLPNDVIVYPAHGAGSACGKNLSKETVGVLGEQKKTNYALRANMTKAEFVKEVLDGIAPPPQYFAKNAMMNKSGYDSFENVLKKGDTPLAPQQFENIANHENALVLDVRTEKEFIEAHIPNSIFIGINGGFAPWVGALITDLKQPILLITPKGREEETVTRLSRVGYDNTLGYLEGGIEAWKKTGKDVESIKSISVDEFSKDYDSKSSNVLDVRKDGEYKSEHLVGDKVQHFALDYINDNMNAIDKDKTYYVHCAGGYRSVIAASILKARGFDNLIDIAGGFGAIKNSDLPVTNYVCPSTL</sequence>
<dbReference type="InterPro" id="IPR051682">
    <property type="entry name" value="Mito_Persulfide_Diox"/>
</dbReference>
<accession>A0A1I1RHW9</accession>
<dbReference type="SMART" id="SM00849">
    <property type="entry name" value="Lactamase_B"/>
    <property type="match status" value="1"/>
</dbReference>
<dbReference type="OrthoDB" id="9784009at2"/>
<dbReference type="SUPFAM" id="SSF52821">
    <property type="entry name" value="Rhodanese/Cell cycle control phosphatase"/>
    <property type="match status" value="2"/>
</dbReference>
<reference evidence="4" key="1">
    <citation type="submission" date="2016-10" db="EMBL/GenBank/DDBJ databases">
        <authorList>
            <person name="Varghese N."/>
            <person name="Submissions S."/>
        </authorList>
    </citation>
    <scope>NUCLEOTIDE SEQUENCE [LARGE SCALE GENOMIC DNA]</scope>
    <source>
        <strain evidence="4">DSM 25730</strain>
    </source>
</reference>
<dbReference type="PANTHER" id="PTHR43084:SF1">
    <property type="entry name" value="PERSULFIDE DIOXYGENASE ETHE1, MITOCHONDRIAL"/>
    <property type="match status" value="1"/>
</dbReference>
<organism evidence="3 4">
    <name type="scientific">Algibacter pectinivorans</name>
    <dbReference type="NCBI Taxonomy" id="870482"/>
    <lineage>
        <taxon>Bacteria</taxon>
        <taxon>Pseudomonadati</taxon>
        <taxon>Bacteroidota</taxon>
        <taxon>Flavobacteriia</taxon>
        <taxon>Flavobacteriales</taxon>
        <taxon>Flavobacteriaceae</taxon>
        <taxon>Algibacter</taxon>
    </lineage>
</organism>
<protein>
    <submittedName>
        <fullName evidence="3">Glyoxylase, beta-lactamase superfamily II</fullName>
    </submittedName>
</protein>
<dbReference type="InterPro" id="IPR036866">
    <property type="entry name" value="RibonucZ/Hydroxyglut_hydro"/>
</dbReference>
<dbReference type="InterPro" id="IPR001763">
    <property type="entry name" value="Rhodanese-like_dom"/>
</dbReference>
<evidence type="ECO:0000256" key="1">
    <source>
        <dbReference type="ARBA" id="ARBA00022723"/>
    </source>
</evidence>
<feature type="domain" description="Rhodanese" evidence="2">
    <location>
        <begin position="268"/>
        <end position="359"/>
    </location>
</feature>
<dbReference type="GO" id="GO:0006749">
    <property type="term" value="P:glutathione metabolic process"/>
    <property type="evidence" value="ECO:0007669"/>
    <property type="project" value="InterPro"/>
</dbReference>
<feature type="domain" description="Rhodanese" evidence="2">
    <location>
        <begin position="373"/>
        <end position="463"/>
    </location>
</feature>
<dbReference type="CDD" id="cd00158">
    <property type="entry name" value="RHOD"/>
    <property type="match status" value="2"/>
</dbReference>
<dbReference type="GO" id="GO:0050313">
    <property type="term" value="F:sulfur dioxygenase activity"/>
    <property type="evidence" value="ECO:0007669"/>
    <property type="project" value="InterPro"/>
</dbReference>
<dbReference type="FunFam" id="3.60.15.10:FF:000030">
    <property type="entry name" value="Metallo-beta-lactamase family protein"/>
    <property type="match status" value="1"/>
</dbReference>
<dbReference type="InterPro" id="IPR001279">
    <property type="entry name" value="Metallo-B-lactamas"/>
</dbReference>
<dbReference type="PANTHER" id="PTHR43084">
    <property type="entry name" value="PERSULFIDE DIOXYGENASE ETHE1"/>
    <property type="match status" value="1"/>
</dbReference>
<dbReference type="InterPro" id="IPR036873">
    <property type="entry name" value="Rhodanese-like_dom_sf"/>
</dbReference>
<dbReference type="RefSeq" id="WP_092852867.1">
    <property type="nucleotide sequence ID" value="NZ_FOMI01000009.1"/>
</dbReference>
<keyword evidence="4" id="KW-1185">Reference proteome</keyword>
<dbReference type="PROSITE" id="PS50206">
    <property type="entry name" value="RHODANESE_3"/>
    <property type="match status" value="2"/>
</dbReference>
<dbReference type="InterPro" id="IPR044528">
    <property type="entry name" value="POD-like_MBL-fold"/>
</dbReference>
<evidence type="ECO:0000313" key="3">
    <source>
        <dbReference type="EMBL" id="SFD31213.1"/>
    </source>
</evidence>
<dbReference type="EMBL" id="FOMI01000009">
    <property type="protein sequence ID" value="SFD31213.1"/>
    <property type="molecule type" value="Genomic_DNA"/>
</dbReference>
<dbReference type="Pfam" id="PF00753">
    <property type="entry name" value="Lactamase_B"/>
    <property type="match status" value="1"/>
</dbReference>
<dbReference type="STRING" id="870482.SAMN04487987_10960"/>
<name>A0A1I1RHW9_9FLAO</name>
<dbReference type="SMART" id="SM00450">
    <property type="entry name" value="RHOD"/>
    <property type="match status" value="2"/>
</dbReference>
<dbReference type="Gene3D" id="3.60.15.10">
    <property type="entry name" value="Ribonuclease Z/Hydroxyacylglutathione hydrolase-like"/>
    <property type="match status" value="1"/>
</dbReference>
<dbReference type="SUPFAM" id="SSF56281">
    <property type="entry name" value="Metallo-hydrolase/oxidoreductase"/>
    <property type="match status" value="1"/>
</dbReference>
<proteinExistence type="predicted"/>
<dbReference type="Proteomes" id="UP000199439">
    <property type="component" value="Unassembled WGS sequence"/>
</dbReference>
<dbReference type="AlphaFoldDB" id="A0A1I1RHW9"/>
<evidence type="ECO:0000259" key="2">
    <source>
        <dbReference type="PROSITE" id="PS50206"/>
    </source>
</evidence>
<keyword evidence="1" id="KW-0479">Metal-binding</keyword>
<dbReference type="Gene3D" id="3.40.250.10">
    <property type="entry name" value="Rhodanese-like domain"/>
    <property type="match status" value="2"/>
</dbReference>
<dbReference type="GO" id="GO:0070813">
    <property type="term" value="P:hydrogen sulfide metabolic process"/>
    <property type="evidence" value="ECO:0007669"/>
    <property type="project" value="TreeGrafter"/>
</dbReference>
<gene>
    <name evidence="3" type="ORF">SAMN04487987_10960</name>
</gene>
<evidence type="ECO:0000313" key="4">
    <source>
        <dbReference type="Proteomes" id="UP000199439"/>
    </source>
</evidence>
<dbReference type="CDD" id="cd07724">
    <property type="entry name" value="POD-like_MBL-fold"/>
    <property type="match status" value="1"/>
</dbReference>
<dbReference type="Pfam" id="PF00581">
    <property type="entry name" value="Rhodanese"/>
    <property type="match status" value="2"/>
</dbReference>